<reference evidence="1" key="1">
    <citation type="submission" date="2021-06" db="EMBL/GenBank/DDBJ databases">
        <authorList>
            <person name="Kallberg Y."/>
            <person name="Tangrot J."/>
            <person name="Rosling A."/>
        </authorList>
    </citation>
    <scope>NUCLEOTIDE SEQUENCE</scope>
    <source>
        <strain evidence="1">UK204</strain>
    </source>
</reference>
<protein>
    <submittedName>
        <fullName evidence="1">49_t:CDS:1</fullName>
    </submittedName>
</protein>
<evidence type="ECO:0000313" key="2">
    <source>
        <dbReference type="Proteomes" id="UP000789570"/>
    </source>
</evidence>
<proteinExistence type="predicted"/>
<dbReference type="EMBL" id="CAJVPQ010006821">
    <property type="protein sequence ID" value="CAG8689868.1"/>
    <property type="molecule type" value="Genomic_DNA"/>
</dbReference>
<name>A0A9N9EU04_9GLOM</name>
<dbReference type="Proteomes" id="UP000789570">
    <property type="component" value="Unassembled WGS sequence"/>
</dbReference>
<accession>A0A9N9EU04</accession>
<comment type="caution">
    <text evidence="1">The sequence shown here is derived from an EMBL/GenBank/DDBJ whole genome shotgun (WGS) entry which is preliminary data.</text>
</comment>
<sequence>KNLFKKKPSTLKEIGNIYYHDSNQAKDSEMIIIILDNIDISSNNIVSEKNDFITTNELKRRNLYKYRNDAAKLPHLNDKDADVLNKSLFYFKMTYEEVYTAKVSSFHIEAALNNFIKEQFDQIENLNIGSFNNKIKSFNKKQNF</sequence>
<gene>
    <name evidence="1" type="ORF">FCALED_LOCUS12901</name>
</gene>
<dbReference type="OrthoDB" id="2389375at2759"/>
<evidence type="ECO:0000313" key="1">
    <source>
        <dbReference type="EMBL" id="CAG8689868.1"/>
    </source>
</evidence>
<keyword evidence="2" id="KW-1185">Reference proteome</keyword>
<feature type="non-terminal residue" evidence="1">
    <location>
        <position position="1"/>
    </location>
</feature>
<dbReference type="AlphaFoldDB" id="A0A9N9EU04"/>
<organism evidence="1 2">
    <name type="scientific">Funneliformis caledonium</name>
    <dbReference type="NCBI Taxonomy" id="1117310"/>
    <lineage>
        <taxon>Eukaryota</taxon>
        <taxon>Fungi</taxon>
        <taxon>Fungi incertae sedis</taxon>
        <taxon>Mucoromycota</taxon>
        <taxon>Glomeromycotina</taxon>
        <taxon>Glomeromycetes</taxon>
        <taxon>Glomerales</taxon>
        <taxon>Glomeraceae</taxon>
        <taxon>Funneliformis</taxon>
    </lineage>
</organism>